<gene>
    <name evidence="2" type="ORF">H9L42_15520</name>
</gene>
<name>A0A923NR91_9FIRM</name>
<comment type="caution">
    <text evidence="2">The sequence shown here is derived from an EMBL/GenBank/DDBJ whole genome shotgun (WGS) entry which is preliminary data.</text>
</comment>
<dbReference type="Proteomes" id="UP000602647">
    <property type="component" value="Unassembled WGS sequence"/>
</dbReference>
<feature type="domain" description="Fibronectin type-III" evidence="1">
    <location>
        <begin position="505"/>
        <end position="600"/>
    </location>
</feature>
<accession>A0A923NR91</accession>
<dbReference type="Pfam" id="PF00041">
    <property type="entry name" value="fn3"/>
    <property type="match status" value="1"/>
</dbReference>
<dbReference type="AlphaFoldDB" id="A0A923NR91"/>
<dbReference type="Gene3D" id="2.60.40.1080">
    <property type="match status" value="1"/>
</dbReference>
<dbReference type="InterPro" id="IPR008964">
    <property type="entry name" value="Invasin/intimin_cell_adhesion"/>
</dbReference>
<evidence type="ECO:0000259" key="1">
    <source>
        <dbReference type="PROSITE" id="PS50853"/>
    </source>
</evidence>
<evidence type="ECO:0000313" key="3">
    <source>
        <dbReference type="Proteomes" id="UP000602647"/>
    </source>
</evidence>
<dbReference type="InterPro" id="IPR003343">
    <property type="entry name" value="Big_2"/>
</dbReference>
<dbReference type="SUPFAM" id="SSF49373">
    <property type="entry name" value="Invasin/intimin cell-adhesion fragments"/>
    <property type="match status" value="1"/>
</dbReference>
<protein>
    <submittedName>
        <fullName evidence="2">Fibronectin type III domain-containing protein</fullName>
    </submittedName>
</protein>
<reference evidence="2" key="1">
    <citation type="submission" date="2020-08" db="EMBL/GenBank/DDBJ databases">
        <title>Genome public.</title>
        <authorList>
            <person name="Liu C."/>
            <person name="Sun Q."/>
        </authorList>
    </citation>
    <scope>NUCLEOTIDE SEQUENCE</scope>
    <source>
        <strain evidence="2">BX12</strain>
    </source>
</reference>
<dbReference type="InterPro" id="IPR003961">
    <property type="entry name" value="FN3_dom"/>
</dbReference>
<proteinExistence type="predicted"/>
<sequence>MAGVGSQLYYTTPTEIYKMNLDNGESLNVYSPDCTDGYLYGLGIQDDMLAYVVKATPNSDATETVLKTNINIKHTHSWKEISRTEATCMNDGKIIQKCEECGMERTEIIPSTKDISGCKLSLSQSNYEYDGTEKQPEITLKDGDVTVPAQNYTVRYTNSDGIGTASASVTGTNGYKGTVEESYVISHTQHKWDEGTVTVKPTCLNKGERQYACVYSKVCQEIKKEEISPTGSIADCTLTLSQSSYEYDGNSKSPTVTLKDGEQVIPADNYTMRYIDNNLPGDAFVELTGKNGLTGTIRGEFKIVHTQHKWSEGRRVKEPTCMQEGKFEYHCLLNDICRETKTEPIPATKDISGCRLVLSQTSVIYNGKAQRPGVSLYDGTQKIPVSAYRINYENNTNVGTAKIDLEGIGDYTGNVTGSFTIRKAGTAISAAGSYTKTYGSGAFSLGATAASGGKLSYKSSDTKVAAVSSDGRVTLKGPGRATITITAAATASYNGATKRVTITVKPKKTAGLKVKKGKKRMTVSWKRDKKATGYQLTYAQNKKFKKGRKNITISKNKTTKKTVKKLKAKKTYYVKVRAYKSVGKTKLYGAYSGVKKVKTR</sequence>
<dbReference type="Pfam" id="PF02368">
    <property type="entry name" value="Big_2"/>
    <property type="match status" value="1"/>
</dbReference>
<dbReference type="InterPro" id="IPR013783">
    <property type="entry name" value="Ig-like_fold"/>
</dbReference>
<dbReference type="Gene3D" id="2.60.40.10">
    <property type="entry name" value="Immunoglobulins"/>
    <property type="match status" value="1"/>
</dbReference>
<evidence type="ECO:0000313" key="2">
    <source>
        <dbReference type="EMBL" id="MBC6681230.1"/>
    </source>
</evidence>
<keyword evidence="3" id="KW-1185">Reference proteome</keyword>
<organism evidence="2 3">
    <name type="scientific">Zhenpiania hominis</name>
    <dbReference type="NCBI Taxonomy" id="2763644"/>
    <lineage>
        <taxon>Bacteria</taxon>
        <taxon>Bacillati</taxon>
        <taxon>Bacillota</taxon>
        <taxon>Clostridia</taxon>
        <taxon>Peptostreptococcales</taxon>
        <taxon>Anaerovoracaceae</taxon>
        <taxon>Zhenpiania</taxon>
    </lineage>
</organism>
<dbReference type="SMART" id="SM00060">
    <property type="entry name" value="FN3"/>
    <property type="match status" value="1"/>
</dbReference>
<dbReference type="PROSITE" id="PS50853">
    <property type="entry name" value="FN3"/>
    <property type="match status" value="1"/>
</dbReference>
<dbReference type="InterPro" id="IPR036116">
    <property type="entry name" value="FN3_sf"/>
</dbReference>
<dbReference type="SUPFAM" id="SSF49265">
    <property type="entry name" value="Fibronectin type III"/>
    <property type="match status" value="1"/>
</dbReference>
<dbReference type="EMBL" id="JACRYT010000029">
    <property type="protein sequence ID" value="MBC6681230.1"/>
    <property type="molecule type" value="Genomic_DNA"/>
</dbReference>